<evidence type="ECO:0000313" key="3">
    <source>
        <dbReference type="EMBL" id="KAA1254529.1"/>
    </source>
</evidence>
<evidence type="ECO:0000256" key="1">
    <source>
        <dbReference type="SAM" id="SignalP"/>
    </source>
</evidence>
<reference evidence="2 7" key="1">
    <citation type="submission" date="2015-07" db="EMBL/GenBank/DDBJ databases">
        <authorList>
            <consortium name="Pathogen Informatics"/>
        </authorList>
    </citation>
    <scope>NUCLEOTIDE SEQUENCE [LARGE SCALE GENOMIC DNA]</scope>
    <source>
        <strain evidence="2 7">A51</strain>
    </source>
</reference>
<proteinExistence type="predicted"/>
<evidence type="ECO:0000313" key="5">
    <source>
        <dbReference type="EMBL" id="TBM44122.1"/>
    </source>
</evidence>
<feature type="chain" id="PRO_5015029184" evidence="1">
    <location>
        <begin position="23"/>
        <end position="126"/>
    </location>
</feature>
<dbReference type="EMBL" id="CWOW01000019">
    <property type="protein sequence ID" value="CSB02453.1"/>
    <property type="molecule type" value="Genomic_DNA"/>
</dbReference>
<keyword evidence="1" id="KW-0732">Signal</keyword>
<dbReference type="EMBL" id="VUAA01000011">
    <property type="protein sequence ID" value="KAA1254529.1"/>
    <property type="molecule type" value="Genomic_DNA"/>
</dbReference>
<sequence>MLHVVTSLLSFILLCAAPLLHAGDAHRIIDPTLEKQLQHHTAHTWLAKFALLPNRQQDYRTLLRAEPEEREDSTFTPHFSAANETFSFTLRHYFLYPSQRFFQLTTLNHARKAWLFSNLYSRYAHA</sequence>
<dbReference type="Proteomes" id="UP000044806">
    <property type="component" value="Unassembled WGS sequence"/>
</dbReference>
<dbReference type="Proteomes" id="UP000319979">
    <property type="component" value="Unassembled WGS sequence"/>
</dbReference>
<dbReference type="EMBL" id="VIOS01000055">
    <property type="protein sequence ID" value="TQP11713.1"/>
    <property type="molecule type" value="Genomic_DNA"/>
</dbReference>
<name>A0A085RK98_VIBCL</name>
<gene>
    <name evidence="4" type="ORF">BC353_10580</name>
    <name evidence="2" type="ORF">ERS013165_03109</name>
    <name evidence="5" type="ORF">EYB64_06505</name>
    <name evidence="3" type="ORF">F0M16_11270</name>
    <name evidence="6" type="ORF">FLM02_14060</name>
</gene>
<evidence type="ECO:0000313" key="8">
    <source>
        <dbReference type="Proteomes" id="UP000266701"/>
    </source>
</evidence>
<dbReference type="Proteomes" id="UP000323225">
    <property type="component" value="Unassembled WGS sequence"/>
</dbReference>
<feature type="signal peptide" evidence="1">
    <location>
        <begin position="1"/>
        <end position="22"/>
    </location>
</feature>
<dbReference type="KEGG" id="vcz:VAB027_625"/>
<dbReference type="Proteomes" id="UP000266701">
    <property type="component" value="Unassembled WGS sequence"/>
</dbReference>
<accession>A0A085RK98</accession>
<dbReference type="EMBL" id="MCBA01000088">
    <property type="protein sequence ID" value="RGP89418.1"/>
    <property type="molecule type" value="Genomic_DNA"/>
</dbReference>
<reference evidence="6 10" key="4">
    <citation type="submission" date="2019-07" db="EMBL/GenBank/DDBJ databases">
        <title>Phenotypic and genotypic antimicrobial resistance traits of Vibrio cholerae non-O1/non-O139 isolated from a large Austrian lake frequently associated with cases of infection.</title>
        <authorList>
            <person name="Lepuschitz S."/>
            <person name="Baron S."/>
            <person name="Larvor E."/>
            <person name="Granier S."/>
            <person name="Pretzer C."/>
            <person name="Mach R.L."/>
            <person name="Farnleitner A.H."/>
            <person name="Ruppitsch W."/>
            <person name="Pleininger S."/>
            <person name="Indra A."/>
            <person name="Kirschner A.K.T."/>
        </authorList>
    </citation>
    <scope>NUCLEOTIDE SEQUENCE [LARGE SCALE GENOMIC DNA]</scope>
    <source>
        <strain evidence="6 10">A12JL36W90</strain>
    </source>
</reference>
<evidence type="ECO:0000313" key="7">
    <source>
        <dbReference type="Proteomes" id="UP000044806"/>
    </source>
</evidence>
<evidence type="ECO:0000313" key="10">
    <source>
        <dbReference type="Proteomes" id="UP000319979"/>
    </source>
</evidence>
<evidence type="ECO:0000313" key="11">
    <source>
        <dbReference type="Proteomes" id="UP000323225"/>
    </source>
</evidence>
<reference evidence="5 9" key="3">
    <citation type="submission" date="2019-02" db="EMBL/GenBank/DDBJ databases">
        <title>Genomic plasticity associated with the antimicrobial resistance in Vibrio cholerae.</title>
        <authorList>
            <person name="Verma J."/>
            <person name="Bag S."/>
            <person name="Saha B."/>
            <person name="Kumar P."/>
            <person name="Ghosh T.S."/>
            <person name="Dayal M."/>
            <person name="Senapati T."/>
            <person name="Mehra S."/>
            <person name="Dey P."/>
            <person name="Desigamani A."/>
            <person name="Kumar D."/>
            <person name="Rana P."/>
            <person name="Kumar B."/>
            <person name="Maiti T.K."/>
            <person name="Sharma N.C."/>
            <person name="Bhadra R.K."/>
            <person name="Mutreja A."/>
            <person name="Nair G.B."/>
            <person name="Ramamurthy T."/>
            <person name="Das B."/>
        </authorList>
    </citation>
    <scope>NUCLEOTIDE SEQUENCE [LARGE SCALE GENOMIC DNA]</scope>
    <source>
        <strain evidence="5 9">IDH06781</strain>
    </source>
</reference>
<protein>
    <submittedName>
        <fullName evidence="4">Uncharacterized protein</fullName>
    </submittedName>
</protein>
<evidence type="ECO:0000313" key="2">
    <source>
        <dbReference type="EMBL" id="CSB02453.1"/>
    </source>
</evidence>
<dbReference type="EMBL" id="SISP01000007">
    <property type="protein sequence ID" value="TBM44122.1"/>
    <property type="molecule type" value="Genomic_DNA"/>
</dbReference>
<organism evidence="4 8">
    <name type="scientific">Vibrio cholerae</name>
    <dbReference type="NCBI Taxonomy" id="666"/>
    <lineage>
        <taxon>Bacteria</taxon>
        <taxon>Pseudomonadati</taxon>
        <taxon>Pseudomonadota</taxon>
        <taxon>Gammaproteobacteria</taxon>
        <taxon>Vibrionales</taxon>
        <taxon>Vibrionaceae</taxon>
        <taxon>Vibrio</taxon>
    </lineage>
</organism>
<reference evidence="4 8" key="2">
    <citation type="journal article" date="2017" name="Emerg. Infect. Dis.">
        <title>Carbapenemase VCC-1-Producing Vibrio cholerae in Coastal Waters of Germany.</title>
        <authorList>
            <person name="Hammerl J.A."/>
            <person name="Jackel C."/>
            <person name="Bortolaia V."/>
            <person name="Schwartz K."/>
            <person name="Bier N."/>
            <person name="Hendriksen R.S."/>
            <person name="Guerra B."/>
            <person name="Strauch E."/>
        </authorList>
    </citation>
    <scope>NUCLEOTIDE SEQUENCE [LARGE SCALE GENOMIC DNA]</scope>
    <source>
        <strain evidence="4 8">VN-2825</strain>
    </source>
</reference>
<dbReference type="RefSeq" id="WP_000903487.1">
    <property type="nucleotide sequence ID" value="NZ_BAABUH010000003.1"/>
</dbReference>
<evidence type="ECO:0000313" key="4">
    <source>
        <dbReference type="EMBL" id="RGP89418.1"/>
    </source>
</evidence>
<dbReference type="AlphaFoldDB" id="A0A085RK98"/>
<reference evidence="3 11" key="5">
    <citation type="submission" date="2019-09" db="EMBL/GenBank/DDBJ databases">
        <authorList>
            <person name="Kritzky A."/>
            <person name="Schelkanova E.Y."/>
            <person name="Alkhova Z.V."/>
            <person name="Smirnova N.I."/>
        </authorList>
    </citation>
    <scope>NUCLEOTIDE SEQUENCE [LARGE SCALE GENOMIC DNA]</scope>
    <source>
        <strain evidence="3 11">M1526</strain>
    </source>
</reference>
<dbReference type="Proteomes" id="UP000294145">
    <property type="component" value="Unassembled WGS sequence"/>
</dbReference>
<evidence type="ECO:0000313" key="6">
    <source>
        <dbReference type="EMBL" id="TQP11713.1"/>
    </source>
</evidence>
<evidence type="ECO:0000313" key="9">
    <source>
        <dbReference type="Proteomes" id="UP000294145"/>
    </source>
</evidence>